<sequence length="354" mass="38040">MALALGLGGASLAAVGVSDSSPAPVFASEESDCVFPPPNLPHGFTKTFTSRFIDAGGLRQHAYIGGEGPPLLLVHGWPENWYGWRLIMPELAKNFTVIAVDQRGIGLTDKPRGGYDTGTLANDLVALMDALGHQRFAVVGHDTGMSIGYALAADHPERVDRLAVVDSFIPGVTPSPPLVGSSEANKKTYHLGFNRVPEVNEKLVRGREDVYFGFQYDIEAAKSKKLPDYAVKYYTDILSCGRNTLHGSFGWYEALDTTIAQNQRRKTKRLTMPVLGIGGAESQGAAVGKTMKLTADNVQSLVVPGSGHWVAEEAPEKMLAGLNSFLAPYRSSWQSTQTSSRPSGGRGKSALHPE</sequence>
<evidence type="ECO:0000313" key="5">
    <source>
        <dbReference type="Proteomes" id="UP000653644"/>
    </source>
</evidence>
<proteinExistence type="predicted"/>
<dbReference type="PRINTS" id="PR00111">
    <property type="entry name" value="ABHYDROLASE"/>
</dbReference>
<name>A0ABQ3DFS2_9ACTN</name>
<dbReference type="PANTHER" id="PTHR43329">
    <property type="entry name" value="EPOXIDE HYDROLASE"/>
    <property type="match status" value="1"/>
</dbReference>
<dbReference type="GO" id="GO:0016787">
    <property type="term" value="F:hydrolase activity"/>
    <property type="evidence" value="ECO:0007669"/>
    <property type="project" value="UniProtKB-KW"/>
</dbReference>
<evidence type="ECO:0000259" key="3">
    <source>
        <dbReference type="Pfam" id="PF00561"/>
    </source>
</evidence>
<dbReference type="EMBL" id="BMVN01000066">
    <property type="protein sequence ID" value="GHA68794.1"/>
    <property type="molecule type" value="Genomic_DNA"/>
</dbReference>
<comment type="caution">
    <text evidence="4">The sequence shown here is derived from an EMBL/GenBank/DDBJ whole genome shotgun (WGS) entry which is preliminary data.</text>
</comment>
<keyword evidence="1 4" id="KW-0378">Hydrolase</keyword>
<evidence type="ECO:0000256" key="1">
    <source>
        <dbReference type="ARBA" id="ARBA00022801"/>
    </source>
</evidence>
<dbReference type="PRINTS" id="PR00412">
    <property type="entry name" value="EPOXHYDRLASE"/>
</dbReference>
<gene>
    <name evidence="4" type="ORF">GCM10010345_85540</name>
</gene>
<dbReference type="SUPFAM" id="SSF53474">
    <property type="entry name" value="alpha/beta-Hydrolases"/>
    <property type="match status" value="1"/>
</dbReference>
<protein>
    <submittedName>
        <fullName evidence="4">Hydrolase</fullName>
    </submittedName>
</protein>
<evidence type="ECO:0000256" key="2">
    <source>
        <dbReference type="SAM" id="MobiDB-lite"/>
    </source>
</evidence>
<dbReference type="Pfam" id="PF00561">
    <property type="entry name" value="Abhydrolase_1"/>
    <property type="match status" value="1"/>
</dbReference>
<dbReference type="InterPro" id="IPR000639">
    <property type="entry name" value="Epox_hydrolase-like"/>
</dbReference>
<dbReference type="InterPro" id="IPR029058">
    <property type="entry name" value="AB_hydrolase_fold"/>
</dbReference>
<dbReference type="Proteomes" id="UP000653644">
    <property type="component" value="Unassembled WGS sequence"/>
</dbReference>
<dbReference type="Gene3D" id="3.40.50.1820">
    <property type="entry name" value="alpha/beta hydrolase"/>
    <property type="match status" value="1"/>
</dbReference>
<keyword evidence="5" id="KW-1185">Reference proteome</keyword>
<reference evidence="5" key="1">
    <citation type="journal article" date="2019" name="Int. J. Syst. Evol. Microbiol.">
        <title>The Global Catalogue of Microorganisms (GCM) 10K type strain sequencing project: providing services to taxonomists for standard genome sequencing and annotation.</title>
        <authorList>
            <consortium name="The Broad Institute Genomics Platform"/>
            <consortium name="The Broad Institute Genome Sequencing Center for Infectious Disease"/>
            <person name="Wu L."/>
            <person name="Ma J."/>
        </authorList>
    </citation>
    <scope>NUCLEOTIDE SEQUENCE [LARGE SCALE GENOMIC DNA]</scope>
    <source>
        <strain evidence="5">JCM 4733</strain>
    </source>
</reference>
<accession>A0ABQ3DFS2</accession>
<organism evidence="4 5">
    <name type="scientific">Streptomyces canarius</name>
    <dbReference type="NCBI Taxonomy" id="285453"/>
    <lineage>
        <taxon>Bacteria</taxon>
        <taxon>Bacillati</taxon>
        <taxon>Actinomycetota</taxon>
        <taxon>Actinomycetes</taxon>
        <taxon>Kitasatosporales</taxon>
        <taxon>Streptomycetaceae</taxon>
        <taxon>Streptomyces</taxon>
    </lineage>
</organism>
<feature type="domain" description="AB hydrolase-1" evidence="3">
    <location>
        <begin position="69"/>
        <end position="315"/>
    </location>
</feature>
<feature type="region of interest" description="Disordered" evidence="2">
    <location>
        <begin position="333"/>
        <end position="354"/>
    </location>
</feature>
<dbReference type="InterPro" id="IPR000073">
    <property type="entry name" value="AB_hydrolase_1"/>
</dbReference>
<feature type="compositionally biased region" description="Low complexity" evidence="2">
    <location>
        <begin position="333"/>
        <end position="343"/>
    </location>
</feature>
<evidence type="ECO:0000313" key="4">
    <source>
        <dbReference type="EMBL" id="GHA68794.1"/>
    </source>
</evidence>